<feature type="domain" description="Acyl-CoA dehydrogenase/oxidase C-terminal" evidence="7">
    <location>
        <begin position="228"/>
        <end position="377"/>
    </location>
</feature>
<name>A0A542E4Y9_9MICO</name>
<reference evidence="10 11" key="1">
    <citation type="submission" date="2019-06" db="EMBL/GenBank/DDBJ databases">
        <title>Sequencing the genomes of 1000 actinobacteria strains.</title>
        <authorList>
            <person name="Klenk H.-P."/>
        </authorList>
    </citation>
    <scope>NUCLEOTIDE SEQUENCE [LARGE SCALE GENOMIC DNA]</scope>
    <source>
        <strain evidence="10 11">DSM 18607</strain>
    </source>
</reference>
<evidence type="ECO:0000256" key="6">
    <source>
        <dbReference type="RuleBase" id="RU362125"/>
    </source>
</evidence>
<dbReference type="GO" id="GO:0003995">
    <property type="term" value="F:acyl-CoA dehydrogenase activity"/>
    <property type="evidence" value="ECO:0007669"/>
    <property type="project" value="TreeGrafter"/>
</dbReference>
<dbReference type="Gene3D" id="2.40.110.10">
    <property type="entry name" value="Butyryl-CoA Dehydrogenase, subunit A, domain 2"/>
    <property type="match status" value="1"/>
</dbReference>
<dbReference type="PANTHER" id="PTHR43884:SF20">
    <property type="entry name" value="ACYL-COA DEHYDROGENASE FADE28"/>
    <property type="match status" value="1"/>
</dbReference>
<dbReference type="SUPFAM" id="SSF56645">
    <property type="entry name" value="Acyl-CoA dehydrogenase NM domain-like"/>
    <property type="match status" value="1"/>
</dbReference>
<evidence type="ECO:0000259" key="9">
    <source>
        <dbReference type="Pfam" id="PF02771"/>
    </source>
</evidence>
<dbReference type="PIRSF" id="PIRSF016578">
    <property type="entry name" value="HsaA"/>
    <property type="match status" value="1"/>
</dbReference>
<dbReference type="Proteomes" id="UP000317893">
    <property type="component" value="Unassembled WGS sequence"/>
</dbReference>
<evidence type="ECO:0000256" key="3">
    <source>
        <dbReference type="ARBA" id="ARBA00022630"/>
    </source>
</evidence>
<dbReference type="FunFam" id="1.20.140.10:FF:000001">
    <property type="entry name" value="Acyl-CoA dehydrogenase"/>
    <property type="match status" value="1"/>
</dbReference>
<feature type="domain" description="Acyl-CoA dehydrogenase/oxidase N-terminal" evidence="9">
    <location>
        <begin position="6"/>
        <end position="120"/>
    </location>
</feature>
<dbReference type="InterPro" id="IPR006091">
    <property type="entry name" value="Acyl-CoA_Oxase/DH_mid-dom"/>
</dbReference>
<evidence type="ECO:0000256" key="1">
    <source>
        <dbReference type="ARBA" id="ARBA00001974"/>
    </source>
</evidence>
<accession>A0A542E4Y9</accession>
<evidence type="ECO:0000313" key="11">
    <source>
        <dbReference type="Proteomes" id="UP000317893"/>
    </source>
</evidence>
<evidence type="ECO:0000259" key="7">
    <source>
        <dbReference type="Pfam" id="PF00441"/>
    </source>
</evidence>
<dbReference type="OrthoDB" id="2769798at2"/>
<dbReference type="Gene3D" id="1.20.140.10">
    <property type="entry name" value="Butyryl-CoA Dehydrogenase, subunit A, domain 3"/>
    <property type="match status" value="1"/>
</dbReference>
<dbReference type="InterPro" id="IPR013786">
    <property type="entry name" value="AcylCoA_DH/ox_N"/>
</dbReference>
<dbReference type="EMBL" id="VFMN01000001">
    <property type="protein sequence ID" value="TQJ10412.1"/>
    <property type="molecule type" value="Genomic_DNA"/>
</dbReference>
<proteinExistence type="inferred from homology"/>
<comment type="caution">
    <text evidence="10">The sequence shown here is derived from an EMBL/GenBank/DDBJ whole genome shotgun (WGS) entry which is preliminary data.</text>
</comment>
<evidence type="ECO:0000256" key="5">
    <source>
        <dbReference type="ARBA" id="ARBA00023002"/>
    </source>
</evidence>
<comment type="cofactor">
    <cofactor evidence="1 6">
        <name>FAD</name>
        <dbReference type="ChEBI" id="CHEBI:57692"/>
    </cofactor>
</comment>
<dbReference type="RefSeq" id="WP_141849638.1">
    <property type="nucleotide sequence ID" value="NZ_BAAAPR010000012.1"/>
</dbReference>
<sequence>MLLELTDDQRDLARAVDDFCRREAGSRDQREKLTDGGRLHHNEDLYRRLAGLGWAGVRVPEEYGGLGGSHVDMCLLLERTAHGMLPIAGMGVTFIVANAVARFGTAAQKETLLRSVVAGDSQSISMSEPGAGSDVAALTCKAERTDSGWRVNGQKTWCSNAHYAQHLLLVARTSGSGSKHEGITMFHVPLPADGLEIRGIDTLGGREVNDLFFTDVELPEDAVVGQVGQGWTQLMAGLSTERLILGALMVGTAQRAFDDALAFVSTREQFGRKVGSFQALRHRVADLATEIEATRLLVYAVARMADAQPDKVLAREASMVKLKATEVAKRVAIEGMQMMGGYGYATEFDMEKHLRSTIVSTVYGGTNEIQRDIIGKTYGL</sequence>
<keyword evidence="3 6" id="KW-0285">Flavoprotein</keyword>
<gene>
    <name evidence="10" type="ORF">FB458_3534</name>
</gene>
<protein>
    <submittedName>
        <fullName evidence="10">Alkylation response protein AidB-like acyl-CoA dehydrogenase</fullName>
    </submittedName>
</protein>
<organism evidence="10 11">
    <name type="scientific">Lapillicoccus jejuensis</name>
    <dbReference type="NCBI Taxonomy" id="402171"/>
    <lineage>
        <taxon>Bacteria</taxon>
        <taxon>Bacillati</taxon>
        <taxon>Actinomycetota</taxon>
        <taxon>Actinomycetes</taxon>
        <taxon>Micrococcales</taxon>
        <taxon>Intrasporangiaceae</taxon>
        <taxon>Lapillicoccus</taxon>
    </lineage>
</organism>
<dbReference type="GO" id="GO:0050660">
    <property type="term" value="F:flavin adenine dinucleotide binding"/>
    <property type="evidence" value="ECO:0007669"/>
    <property type="project" value="InterPro"/>
</dbReference>
<keyword evidence="11" id="KW-1185">Reference proteome</keyword>
<dbReference type="Pfam" id="PF00441">
    <property type="entry name" value="Acyl-CoA_dh_1"/>
    <property type="match status" value="1"/>
</dbReference>
<keyword evidence="5 6" id="KW-0560">Oxidoreductase</keyword>
<dbReference type="AlphaFoldDB" id="A0A542E4Y9"/>
<evidence type="ECO:0000313" key="10">
    <source>
        <dbReference type="EMBL" id="TQJ10412.1"/>
    </source>
</evidence>
<dbReference type="InterPro" id="IPR046373">
    <property type="entry name" value="Acyl-CoA_Oxase/DH_mid-dom_sf"/>
</dbReference>
<evidence type="ECO:0000259" key="8">
    <source>
        <dbReference type="Pfam" id="PF02770"/>
    </source>
</evidence>
<evidence type="ECO:0000256" key="4">
    <source>
        <dbReference type="ARBA" id="ARBA00022827"/>
    </source>
</evidence>
<dbReference type="InterPro" id="IPR037069">
    <property type="entry name" value="AcylCoA_DH/ox_N_sf"/>
</dbReference>
<dbReference type="Pfam" id="PF02770">
    <property type="entry name" value="Acyl-CoA_dh_M"/>
    <property type="match status" value="1"/>
</dbReference>
<evidence type="ECO:0000256" key="2">
    <source>
        <dbReference type="ARBA" id="ARBA00009347"/>
    </source>
</evidence>
<dbReference type="Pfam" id="PF02771">
    <property type="entry name" value="Acyl-CoA_dh_N"/>
    <property type="match status" value="1"/>
</dbReference>
<dbReference type="PANTHER" id="PTHR43884">
    <property type="entry name" value="ACYL-COA DEHYDROGENASE"/>
    <property type="match status" value="1"/>
</dbReference>
<dbReference type="Gene3D" id="1.10.540.10">
    <property type="entry name" value="Acyl-CoA dehydrogenase/oxidase, N-terminal domain"/>
    <property type="match status" value="1"/>
</dbReference>
<dbReference type="InterPro" id="IPR009100">
    <property type="entry name" value="AcylCoA_DH/oxidase_NM_dom_sf"/>
</dbReference>
<dbReference type="SUPFAM" id="SSF47203">
    <property type="entry name" value="Acyl-CoA dehydrogenase C-terminal domain-like"/>
    <property type="match status" value="1"/>
</dbReference>
<dbReference type="InterPro" id="IPR036250">
    <property type="entry name" value="AcylCo_DH-like_C"/>
</dbReference>
<dbReference type="InterPro" id="IPR009075">
    <property type="entry name" value="AcylCo_DH/oxidase_C"/>
</dbReference>
<feature type="domain" description="Acyl-CoA oxidase/dehydrogenase middle" evidence="8">
    <location>
        <begin position="124"/>
        <end position="216"/>
    </location>
</feature>
<comment type="similarity">
    <text evidence="2 6">Belongs to the acyl-CoA dehydrogenase family.</text>
</comment>
<keyword evidence="4 6" id="KW-0274">FAD</keyword>